<organism evidence="1 2">
    <name type="scientific">Coccidioides immitis H538.4</name>
    <dbReference type="NCBI Taxonomy" id="396776"/>
    <lineage>
        <taxon>Eukaryota</taxon>
        <taxon>Fungi</taxon>
        <taxon>Dikarya</taxon>
        <taxon>Ascomycota</taxon>
        <taxon>Pezizomycotina</taxon>
        <taxon>Eurotiomycetes</taxon>
        <taxon>Eurotiomycetidae</taxon>
        <taxon>Onygenales</taxon>
        <taxon>Onygenaceae</taxon>
        <taxon>Coccidioides</taxon>
    </lineage>
</organism>
<accession>A0A0J8RY72</accession>
<evidence type="ECO:0000313" key="2">
    <source>
        <dbReference type="Proteomes" id="UP000054563"/>
    </source>
</evidence>
<protein>
    <submittedName>
        <fullName evidence="1">Uncharacterized protein</fullName>
    </submittedName>
</protein>
<evidence type="ECO:0000313" key="1">
    <source>
        <dbReference type="EMBL" id="KMU89717.1"/>
    </source>
</evidence>
<dbReference type="Proteomes" id="UP000054563">
    <property type="component" value="Unassembled WGS sequence"/>
</dbReference>
<name>A0A0J8RY72_COCIT</name>
<sequence>MKVMNLLQAGFPCRITGLWRFIGGELLNEVVYCTEHIVFLFDLQSLGLLRAREASRLVIGAFSGLNSPCVFDTATTAGSWAGHATVSPPVTVGTDPAEQHLRYD</sequence>
<gene>
    <name evidence="1" type="ORF">CIHG_07749</name>
</gene>
<proteinExistence type="predicted"/>
<reference evidence="2" key="1">
    <citation type="journal article" date="2010" name="Genome Res.">
        <title>Population genomic sequencing of Coccidioides fungi reveals recent hybridization and transposon control.</title>
        <authorList>
            <person name="Neafsey D.E."/>
            <person name="Barker B.M."/>
            <person name="Sharpton T.J."/>
            <person name="Stajich J.E."/>
            <person name="Park D.J."/>
            <person name="Whiston E."/>
            <person name="Hung C.-Y."/>
            <person name="McMahan C."/>
            <person name="White J."/>
            <person name="Sykes S."/>
            <person name="Heiman D."/>
            <person name="Young S."/>
            <person name="Zeng Q."/>
            <person name="Abouelleil A."/>
            <person name="Aftuck L."/>
            <person name="Bessette D."/>
            <person name="Brown A."/>
            <person name="FitzGerald M."/>
            <person name="Lui A."/>
            <person name="Macdonald J.P."/>
            <person name="Priest M."/>
            <person name="Orbach M.J."/>
            <person name="Galgiani J.N."/>
            <person name="Kirkland T.N."/>
            <person name="Cole G.T."/>
            <person name="Birren B.W."/>
            <person name="Henn M.R."/>
            <person name="Taylor J.W."/>
            <person name="Rounsley S.D."/>
        </authorList>
    </citation>
    <scope>NUCLEOTIDE SEQUENCE [LARGE SCALE GENOMIC DNA]</scope>
    <source>
        <strain evidence="2">H538.4</strain>
    </source>
</reference>
<dbReference type="AlphaFoldDB" id="A0A0J8RY72"/>
<dbReference type="VEuPathDB" id="FungiDB:CIHG_07749"/>
<dbReference type="EMBL" id="DS017015">
    <property type="protein sequence ID" value="KMU89717.1"/>
    <property type="molecule type" value="Genomic_DNA"/>
</dbReference>